<comment type="caution">
    <text evidence="4">The sequence shown here is derived from an EMBL/GenBank/DDBJ whole genome shotgun (WGS) entry which is preliminary data.</text>
</comment>
<dbReference type="Proteomes" id="UP000826195">
    <property type="component" value="Unassembled WGS sequence"/>
</dbReference>
<evidence type="ECO:0000313" key="4">
    <source>
        <dbReference type="EMBL" id="KAH0546410.1"/>
    </source>
</evidence>
<feature type="compositionally biased region" description="Acidic residues" evidence="2">
    <location>
        <begin position="105"/>
        <end position="120"/>
    </location>
</feature>
<feature type="compositionally biased region" description="Basic residues" evidence="2">
    <location>
        <begin position="49"/>
        <end position="62"/>
    </location>
</feature>
<feature type="domain" description="C2H2-type" evidence="3">
    <location>
        <begin position="588"/>
        <end position="616"/>
    </location>
</feature>
<evidence type="ECO:0000259" key="3">
    <source>
        <dbReference type="PROSITE" id="PS50157"/>
    </source>
</evidence>
<sequence>MTSTMTRERMLMPPSNELDSECSSGGGDDNHHSHNNHNNLHHDNDQHQHHQRHHHHHHHHHHQVDLRRRLQTEDNLDSSSPKKRRKQTTPVRVPATLITTGDQMASEEDDDNNDDNGLVDEIDDLEGEITSAAHESHTERESDDEFIDKGKPTTLVSDQGMSKDENLNTEFRCLLCGSLFEDKDTLLCHRESEHDTNNLTRQSITQSPLSQNSLLPVAVKIEQQDESSDNPVNLSSGFNLNNFTNTWVTGATQQAQIQESEWSSQNSLMISGQLSCLPYPNALTQYLPIPTFPMTESGQLPRNVVGGSAPIRIFNPDAYCELCNKEFCNKYFLKTHKANKHGIYIDQPSSSTPGANDNGLLSYPNSLFPSVNIKIEPQQQQPQLQLSQQQKLETPEISPVSMIPTIPCDICQKRFKNEELLKKHKQKVHVEQISDHTDSQSLPATGLSEDDCREMPSFNASPSNIEALVKQDYGIEQEDAKFMPAPRQLSPQLCQQLRECGFSVDKLRSLGVINPDVFCELCCKEYCNKHFLRIHKIKRHGILMQSNGKSPNNPGAAASWHQIQTSPLNLIVSDAPAGSESTDKSEDYECKPCSIRFQTMGLYEMHKSKIHDTEEPKSPIGNMETEEIDSDQQPRPDTISQNLQKLQTMILQLNGLKPGNRPIVCGICSRECESKLALKTHMSLEHGTNILEESLSPSQQMIDSSFLTGFSTFCTLCEKDFRAPESLKQHLAEDHGHSTILTSNNNLSNVPQISTPAPTNQLPGPPIPPPADKKLSSMTPTSSYCEICNKELCNKYFMKTHMQRMHGIEIENGSQIGGVVCNICNKELCSKYFLRVHKHNTHGIVDEGTVGGATSSTIKPENFESSNSEDLAALKSNDQLGDMSHRYFSHFTEVCPVCGRRFRSIKWLKAHLLGDHGKVGVNKWRELEQQYQQNSTTGAKKFPGNSLMNRPVQPSPSLKIPNGFDIAHHLKPNDYGATLGKQVLSSLLGSGDDQNKTYRCSFCNFITPVLSFLFLHEKSHLPNENINLEPLQCPICSQGFTQPEMLHHHLVARHQVTGMQIPLSIIANQANLSLEGNQVERDGTDHQESSGGIEENNKHGNVFPAQTNFDPIKNNRDEQSLNLGAVSATTATATILVTPQVAYKCAQCGLATTNLNRIKKHVKKDHKSIGDPADNVIAELTKTLHDLANKHKVPVSYAIPQDTNSNPDTGTIMQPFIIEEKDCGFSSDDSRGEKKFSPVLIYLPVQAHKNLVPKSFLHTLTEFSAAAVELELAIDDHHSHLRRDQISVRVGTGGDGDFSPL</sequence>
<evidence type="ECO:0000313" key="5">
    <source>
        <dbReference type="Proteomes" id="UP000826195"/>
    </source>
</evidence>
<dbReference type="EMBL" id="JAHXZJ010002237">
    <property type="protein sequence ID" value="KAH0546410.1"/>
    <property type="molecule type" value="Genomic_DNA"/>
</dbReference>
<keyword evidence="1" id="KW-0863">Zinc-finger</keyword>
<dbReference type="GO" id="GO:0008270">
    <property type="term" value="F:zinc ion binding"/>
    <property type="evidence" value="ECO:0007669"/>
    <property type="project" value="UniProtKB-KW"/>
</dbReference>
<dbReference type="Pfam" id="PF00096">
    <property type="entry name" value="zf-C2H2"/>
    <property type="match status" value="2"/>
</dbReference>
<dbReference type="PROSITE" id="PS50157">
    <property type="entry name" value="ZINC_FINGER_C2H2_2"/>
    <property type="match status" value="3"/>
</dbReference>
<accession>A0AAV7I6P5</accession>
<organism evidence="4 5">
    <name type="scientific">Cotesia glomerata</name>
    <name type="common">Lepidopteran parasitic wasp</name>
    <name type="synonym">Apanteles glomeratus</name>
    <dbReference type="NCBI Taxonomy" id="32391"/>
    <lineage>
        <taxon>Eukaryota</taxon>
        <taxon>Metazoa</taxon>
        <taxon>Ecdysozoa</taxon>
        <taxon>Arthropoda</taxon>
        <taxon>Hexapoda</taxon>
        <taxon>Insecta</taxon>
        <taxon>Pterygota</taxon>
        <taxon>Neoptera</taxon>
        <taxon>Endopterygota</taxon>
        <taxon>Hymenoptera</taxon>
        <taxon>Apocrita</taxon>
        <taxon>Ichneumonoidea</taxon>
        <taxon>Braconidae</taxon>
        <taxon>Microgastrinae</taxon>
        <taxon>Cotesia</taxon>
    </lineage>
</organism>
<feature type="region of interest" description="Disordered" evidence="2">
    <location>
        <begin position="1"/>
        <end position="120"/>
    </location>
</feature>
<dbReference type="SUPFAM" id="SSF57667">
    <property type="entry name" value="beta-beta-alpha zinc fingers"/>
    <property type="match status" value="1"/>
</dbReference>
<dbReference type="PANTHER" id="PTHR21190">
    <property type="entry name" value="GH10077P"/>
    <property type="match status" value="1"/>
</dbReference>
<protein>
    <recommendedName>
        <fullName evidence="3">C2H2-type domain-containing protein</fullName>
    </recommendedName>
</protein>
<evidence type="ECO:0000256" key="2">
    <source>
        <dbReference type="SAM" id="MobiDB-lite"/>
    </source>
</evidence>
<dbReference type="SMART" id="SM00355">
    <property type="entry name" value="ZnF_C2H2"/>
    <property type="match status" value="13"/>
</dbReference>
<gene>
    <name evidence="4" type="ORF">KQX54_009299</name>
</gene>
<keyword evidence="1" id="KW-0862">Zinc</keyword>
<feature type="region of interest" description="Disordered" evidence="2">
    <location>
        <begin position="1081"/>
        <end position="1102"/>
    </location>
</feature>
<dbReference type="InterPro" id="IPR013087">
    <property type="entry name" value="Znf_C2H2_type"/>
</dbReference>
<keyword evidence="5" id="KW-1185">Reference proteome</keyword>
<feature type="domain" description="C2H2-type" evidence="3">
    <location>
        <begin position="171"/>
        <end position="199"/>
    </location>
</feature>
<feature type="compositionally biased region" description="Basic and acidic residues" evidence="2">
    <location>
        <begin position="1"/>
        <end position="10"/>
    </location>
</feature>
<feature type="region of interest" description="Disordered" evidence="2">
    <location>
        <begin position="132"/>
        <end position="161"/>
    </location>
</feature>
<evidence type="ECO:0000256" key="1">
    <source>
        <dbReference type="PROSITE-ProRule" id="PRU00042"/>
    </source>
</evidence>
<reference evidence="4 5" key="1">
    <citation type="journal article" date="2021" name="J. Hered.">
        <title>A chromosome-level genome assembly of the parasitoid wasp, Cotesia glomerata (Hymenoptera: Braconidae).</title>
        <authorList>
            <person name="Pinto B.J."/>
            <person name="Weis J.J."/>
            <person name="Gamble T."/>
            <person name="Ode P.J."/>
            <person name="Paul R."/>
            <person name="Zaspel J.M."/>
        </authorList>
    </citation>
    <scope>NUCLEOTIDE SEQUENCE [LARGE SCALE GENOMIC DNA]</scope>
    <source>
        <strain evidence="4">CgM1</strain>
    </source>
</reference>
<proteinExistence type="predicted"/>
<feature type="region of interest" description="Disordered" evidence="2">
    <location>
        <begin position="610"/>
        <end position="638"/>
    </location>
</feature>
<dbReference type="PANTHER" id="PTHR21190:SF1">
    <property type="entry name" value="GH10077P"/>
    <property type="match status" value="1"/>
</dbReference>
<dbReference type="PROSITE" id="PS00028">
    <property type="entry name" value="ZINC_FINGER_C2H2_1"/>
    <property type="match status" value="9"/>
</dbReference>
<dbReference type="InterPro" id="IPR036236">
    <property type="entry name" value="Znf_C2H2_sf"/>
</dbReference>
<feature type="domain" description="C2H2-type" evidence="3">
    <location>
        <begin position="406"/>
        <end position="434"/>
    </location>
</feature>
<dbReference type="Gene3D" id="3.30.160.60">
    <property type="entry name" value="Classic Zinc Finger"/>
    <property type="match status" value="4"/>
</dbReference>
<keyword evidence="1" id="KW-0479">Metal-binding</keyword>
<name>A0AAV7I6P5_COTGL</name>
<feature type="compositionally biased region" description="Basic and acidic residues" evidence="2">
    <location>
        <begin position="63"/>
        <end position="72"/>
    </location>
</feature>